<dbReference type="EMBL" id="PEXV01000010">
    <property type="protein sequence ID" value="PIS41961.1"/>
    <property type="molecule type" value="Genomic_DNA"/>
</dbReference>
<dbReference type="PANTHER" id="PTHR30411:SF9">
    <property type="entry name" value="MULTIFUNCTIONAL SER_THR-TRNA DEACYLASE PROXP-Y"/>
    <property type="match status" value="1"/>
</dbReference>
<accession>A0A2H0YTY7</accession>
<proteinExistence type="predicted"/>
<sequence length="200" mass="22868">MPLSKKIEAFFKAKNVVPEIVSHKTVYTVFDLAQTLKEKFDSITKTLLVKADKQFILVVMPANYRLDMQKLKKVIRAKKVSLATERDMKTKFHTRPGAMMPFGVLHKIELVADSSLLKTKQALFSAGSFTESVRIKMKDYIRIAEPQIVRIAKKVPMKLTVVTTKKTNGKNAKPKKLVAKKKSTVRKKRTPVSRRKKIQR</sequence>
<feature type="domain" description="YbaK/aminoacyl-tRNA synthetase-associated" evidence="2">
    <location>
        <begin position="23"/>
        <end position="142"/>
    </location>
</feature>
<dbReference type="GO" id="GO:0002161">
    <property type="term" value="F:aminoacyl-tRNA deacylase activity"/>
    <property type="evidence" value="ECO:0007669"/>
    <property type="project" value="InterPro"/>
</dbReference>
<feature type="region of interest" description="Disordered" evidence="1">
    <location>
        <begin position="166"/>
        <end position="200"/>
    </location>
</feature>
<gene>
    <name evidence="3" type="ORF">COT25_00305</name>
</gene>
<evidence type="ECO:0000313" key="4">
    <source>
        <dbReference type="Proteomes" id="UP000228711"/>
    </source>
</evidence>
<feature type="compositionally biased region" description="Basic residues" evidence="1">
    <location>
        <begin position="172"/>
        <end position="200"/>
    </location>
</feature>
<protein>
    <recommendedName>
        <fullName evidence="2">YbaK/aminoacyl-tRNA synthetase-associated domain-containing protein</fullName>
    </recommendedName>
</protein>
<evidence type="ECO:0000259" key="2">
    <source>
        <dbReference type="Pfam" id="PF04073"/>
    </source>
</evidence>
<dbReference type="InterPro" id="IPR007214">
    <property type="entry name" value="YbaK/aa-tRNA-synth-assoc-dom"/>
</dbReference>
<evidence type="ECO:0000313" key="3">
    <source>
        <dbReference type="EMBL" id="PIS41961.1"/>
    </source>
</evidence>
<dbReference type="SUPFAM" id="SSF55826">
    <property type="entry name" value="YbaK/ProRS associated domain"/>
    <property type="match status" value="1"/>
</dbReference>
<comment type="caution">
    <text evidence="3">The sequence shown here is derived from an EMBL/GenBank/DDBJ whole genome shotgun (WGS) entry which is preliminary data.</text>
</comment>
<organism evidence="3 4">
    <name type="scientific">Candidatus Kerfeldbacteria bacterium CG08_land_8_20_14_0_20_42_7</name>
    <dbReference type="NCBI Taxonomy" id="2014245"/>
    <lineage>
        <taxon>Bacteria</taxon>
        <taxon>Candidatus Kerfeldiibacteriota</taxon>
    </lineage>
</organism>
<dbReference type="CDD" id="cd04332">
    <property type="entry name" value="YbaK_like"/>
    <property type="match status" value="1"/>
</dbReference>
<evidence type="ECO:0000256" key="1">
    <source>
        <dbReference type="SAM" id="MobiDB-lite"/>
    </source>
</evidence>
<dbReference type="PANTHER" id="PTHR30411">
    <property type="entry name" value="CYTOPLASMIC PROTEIN"/>
    <property type="match status" value="1"/>
</dbReference>
<dbReference type="AlphaFoldDB" id="A0A2H0YTY7"/>
<dbReference type="Gene3D" id="3.90.960.10">
    <property type="entry name" value="YbaK/aminoacyl-tRNA synthetase-associated domain"/>
    <property type="match status" value="1"/>
</dbReference>
<dbReference type="Proteomes" id="UP000228711">
    <property type="component" value="Unassembled WGS sequence"/>
</dbReference>
<dbReference type="Pfam" id="PF04073">
    <property type="entry name" value="tRNA_edit"/>
    <property type="match status" value="1"/>
</dbReference>
<name>A0A2H0YTY7_9BACT</name>
<reference evidence="4" key="1">
    <citation type="submission" date="2017-09" db="EMBL/GenBank/DDBJ databases">
        <title>Depth-based differentiation of microbial function through sediment-hosted aquifers and enrichment of novel symbionts in the deep terrestrial subsurface.</title>
        <authorList>
            <person name="Probst A.J."/>
            <person name="Ladd B."/>
            <person name="Jarett J.K."/>
            <person name="Geller-Mcgrath D.E."/>
            <person name="Sieber C.M.K."/>
            <person name="Emerson J.B."/>
            <person name="Anantharaman K."/>
            <person name="Thomas B.C."/>
            <person name="Malmstrom R."/>
            <person name="Stieglmeier M."/>
            <person name="Klingl A."/>
            <person name="Woyke T."/>
            <person name="Ryan C.M."/>
            <person name="Banfield J.F."/>
        </authorList>
    </citation>
    <scope>NUCLEOTIDE SEQUENCE [LARGE SCALE GENOMIC DNA]</scope>
</reference>
<dbReference type="InterPro" id="IPR036754">
    <property type="entry name" value="YbaK/aa-tRNA-synt-asso_dom_sf"/>
</dbReference>